<keyword evidence="2" id="KW-1133">Transmembrane helix</keyword>
<sequence length="201" mass="23140">MEDLLFWKKLRLASILLGIVILLITGGVTGANMYVEENQRALRKEKRDLKRWQQKMNSMDDTIKDYRTYNPPYIELQQEQVMAELDRTVILENLTRIGTEANISGISYELTPPAAFSLQKELQLTDHQVQNTFLNLNLELWHEGDLLTILDGLQESNYGLFSVANCSLNRTSKGKLQLNNNFAGSCRLQWFTIERNLEKGS</sequence>
<protein>
    <submittedName>
        <fullName evidence="3">Uncharacterized protein</fullName>
    </submittedName>
</protein>
<keyword evidence="2" id="KW-0812">Transmembrane</keyword>
<proteinExistence type="predicted"/>
<evidence type="ECO:0000256" key="2">
    <source>
        <dbReference type="SAM" id="Phobius"/>
    </source>
</evidence>
<gene>
    <name evidence="3" type="ORF">MAGMO_2932</name>
</gene>
<evidence type="ECO:0000313" key="3">
    <source>
        <dbReference type="EMBL" id="CRH07078.1"/>
    </source>
</evidence>
<organism evidence="3">
    <name type="scientific">Magnetococcus massalia (strain MO-1)</name>
    <dbReference type="NCBI Taxonomy" id="451514"/>
    <lineage>
        <taxon>Bacteria</taxon>
        <taxon>Pseudomonadati</taxon>
        <taxon>Pseudomonadota</taxon>
        <taxon>Magnetococcia</taxon>
        <taxon>Magnetococcales</taxon>
        <taxon>Magnetococcaceae</taxon>
        <taxon>Magnetococcus</taxon>
    </lineage>
</organism>
<accession>A0A1S7LKD1</accession>
<keyword evidence="1" id="KW-0175">Coiled coil</keyword>
<name>A0A1S7LKD1_MAGMO</name>
<feature type="transmembrane region" description="Helical" evidence="2">
    <location>
        <begin position="12"/>
        <end position="35"/>
    </location>
</feature>
<feature type="coiled-coil region" evidence="1">
    <location>
        <begin position="35"/>
        <end position="62"/>
    </location>
</feature>
<evidence type="ECO:0000256" key="1">
    <source>
        <dbReference type="SAM" id="Coils"/>
    </source>
</evidence>
<keyword evidence="2" id="KW-0472">Membrane</keyword>
<dbReference type="AlphaFoldDB" id="A0A1S7LKD1"/>
<reference evidence="3" key="1">
    <citation type="submission" date="2015-04" db="EMBL/GenBank/DDBJ databases">
        <authorList>
            <person name="Syromyatnikov M.Y."/>
            <person name="Popov V.N."/>
        </authorList>
    </citation>
    <scope>NUCLEOTIDE SEQUENCE</scope>
    <source>
        <strain evidence="3">MO-1</strain>
    </source>
</reference>
<dbReference type="EMBL" id="LO017727">
    <property type="protein sequence ID" value="CRH07078.1"/>
    <property type="molecule type" value="Genomic_DNA"/>
</dbReference>